<dbReference type="GO" id="GO:0098552">
    <property type="term" value="C:side of membrane"/>
    <property type="evidence" value="ECO:0007669"/>
    <property type="project" value="UniProtKB-KW"/>
</dbReference>
<dbReference type="HOGENOM" id="CLU_006842_0_4_1"/>
<dbReference type="Gene3D" id="2.40.10.10">
    <property type="entry name" value="Trypsin-like serine proteases"/>
    <property type="match status" value="1"/>
</dbReference>
<dbReference type="SMART" id="SM00020">
    <property type="entry name" value="Tryp_SPc"/>
    <property type="match status" value="1"/>
</dbReference>
<dbReference type="InParanoid" id="H2PPK5"/>
<dbReference type="SUPFAM" id="SSF50494">
    <property type="entry name" value="Trypsin-like serine proteases"/>
    <property type="match status" value="1"/>
</dbReference>
<dbReference type="InterPro" id="IPR009003">
    <property type="entry name" value="Peptidase_S1_PA"/>
</dbReference>
<keyword evidence="2" id="KW-0449">Lipoprotein</keyword>
<reference evidence="9 10" key="1">
    <citation type="submission" date="2008-02" db="EMBL/GenBank/DDBJ databases">
        <title>A 6x draft sequence assembly of the Pongo pygmaeus abelii genome.</title>
        <authorList>
            <person name="Wilson R.K."/>
            <person name="Mardis E."/>
        </authorList>
    </citation>
    <scope>NUCLEOTIDE SEQUENCE [LARGE SCALE GENOMIC DNA]</scope>
</reference>
<comment type="subcellular location">
    <subcellularLocation>
        <location evidence="1">Cell membrane</location>
        <topology evidence="1">Lipid-anchor</topology>
        <topology evidence="1">GPI-anchor</topology>
    </subcellularLocation>
</comment>
<dbReference type="InterPro" id="IPR018114">
    <property type="entry name" value="TRYPSIN_HIS"/>
</dbReference>
<feature type="domain" description="Peptidase S1" evidence="8">
    <location>
        <begin position="133"/>
        <end position="365"/>
    </location>
</feature>
<dbReference type="PANTHER" id="PTHR24252:SF17">
    <property type="entry name" value="SUPPRESSOR OF TUMORIGENICITY 14 PROTEIN HOMOLOG-RELATED"/>
    <property type="match status" value="1"/>
</dbReference>
<dbReference type="PROSITE" id="PS00134">
    <property type="entry name" value="TRYPSIN_HIS"/>
    <property type="match status" value="1"/>
</dbReference>
<dbReference type="PANTHER" id="PTHR24252">
    <property type="entry name" value="ACROSIN-RELATED"/>
    <property type="match status" value="1"/>
</dbReference>
<dbReference type="GeneTree" id="ENSGT00940000156020"/>
<dbReference type="eggNOG" id="KOG3627">
    <property type="taxonomic scope" value="Eukaryota"/>
</dbReference>
<reference evidence="9" key="3">
    <citation type="submission" date="2025-09" db="UniProtKB">
        <authorList>
            <consortium name="Ensembl"/>
        </authorList>
    </citation>
    <scope>IDENTIFICATION</scope>
</reference>
<keyword evidence="2" id="KW-0325">Glycoprotein</keyword>
<dbReference type="Pfam" id="PF00089">
    <property type="entry name" value="Trypsin"/>
    <property type="match status" value="1"/>
</dbReference>
<dbReference type="InterPro" id="IPR001314">
    <property type="entry name" value="Peptidase_S1A"/>
</dbReference>
<dbReference type="InterPro" id="IPR001254">
    <property type="entry name" value="Trypsin_dom"/>
</dbReference>
<dbReference type="CDD" id="cd00190">
    <property type="entry name" value="Tryp_SPc"/>
    <property type="match status" value="1"/>
</dbReference>
<dbReference type="PROSITE" id="PS00135">
    <property type="entry name" value="TRYPSIN_SER"/>
    <property type="match status" value="1"/>
</dbReference>
<name>H2PPK5_PONAB</name>
<proteinExistence type="predicted"/>
<dbReference type="PRINTS" id="PR00722">
    <property type="entry name" value="CHYMOTRYPSIN"/>
</dbReference>
<dbReference type="FunFam" id="2.40.10.10:FF:000006">
    <property type="entry name" value="Serine proteinase stubble"/>
    <property type="match status" value="1"/>
</dbReference>
<sequence>MRCLCAAVLETKQPEKKSSWLQSEFSAPQPIVTSLGGSGSELEAVSLTPSALASVTPGPTAQPRAMLLFSVLLLLSLVTGTQLSPRTPLLEAGVAILGGARGAHHPQTRHPPSPVSECGDRSIFEGRTRYSRITGGMEAEVGEFPWQVSIQARSEAFCGGSILSKWWILTAAHCLYSEELFPEELSVVLGTNDLTSSSMEIKEVASIILHKDFKRANMDNDIALLLLASPITLDDLKVPICLPTQPGPATWHECWVAGWGQTNAADKNSVKTDLMKAPMVIMDWEECSKVFPKLTKNMLCAGYKNESYDACQGDSGGPLVCTPEPGEKWHQVGIISWGKSCGEKNTPGIYTSLVNYNLWIEKVTQLEGRPFNAEKRRTSIKQKPMGSRVSGVPDPGSLRSWLLLCPLSRVLFRAILY</sequence>
<evidence type="ECO:0000256" key="3">
    <source>
        <dbReference type="ARBA" id="ARBA00022670"/>
    </source>
</evidence>
<dbReference type="Proteomes" id="UP000001595">
    <property type="component" value="Chromosome 8"/>
</dbReference>
<reference evidence="9" key="2">
    <citation type="submission" date="2025-08" db="UniProtKB">
        <authorList>
            <consortium name="Ensembl"/>
        </authorList>
    </citation>
    <scope>IDENTIFICATION</scope>
</reference>
<evidence type="ECO:0000256" key="1">
    <source>
        <dbReference type="ARBA" id="ARBA00004609"/>
    </source>
</evidence>
<accession>A0A2J8X3M8</accession>
<keyword evidence="5 7" id="KW-0720">Serine protease</keyword>
<keyword evidence="4 7" id="KW-0378">Hydrolase</keyword>
<dbReference type="AlphaFoldDB" id="H2PPK5"/>
<dbReference type="STRING" id="9601.ENSPPYP00000020576"/>
<dbReference type="PROSITE" id="PS50240">
    <property type="entry name" value="TRYPSIN_DOM"/>
    <property type="match status" value="1"/>
</dbReference>
<dbReference type="MEROPS" id="S01.299"/>
<evidence type="ECO:0000259" key="8">
    <source>
        <dbReference type="PROSITE" id="PS50240"/>
    </source>
</evidence>
<evidence type="ECO:0000256" key="6">
    <source>
        <dbReference type="ARBA" id="ARBA00023157"/>
    </source>
</evidence>
<protein>
    <submittedName>
        <fullName evidence="9">Serine protease 55</fullName>
    </submittedName>
</protein>
<evidence type="ECO:0000256" key="7">
    <source>
        <dbReference type="RuleBase" id="RU363034"/>
    </source>
</evidence>
<keyword evidence="2" id="KW-0472">Membrane</keyword>
<evidence type="ECO:0000313" key="10">
    <source>
        <dbReference type="Proteomes" id="UP000001595"/>
    </source>
</evidence>
<accession>H2PPK5</accession>
<keyword evidence="10" id="KW-1185">Reference proteome</keyword>
<gene>
    <name evidence="9" type="primary">PRSS55</name>
</gene>
<dbReference type="GO" id="GO:0005886">
    <property type="term" value="C:plasma membrane"/>
    <property type="evidence" value="ECO:0007669"/>
    <property type="project" value="UniProtKB-SubCell"/>
</dbReference>
<evidence type="ECO:0000256" key="4">
    <source>
        <dbReference type="ARBA" id="ARBA00022801"/>
    </source>
</evidence>
<dbReference type="InterPro" id="IPR033116">
    <property type="entry name" value="TRYPSIN_SER"/>
</dbReference>
<keyword evidence="3 7" id="KW-0645">Protease</keyword>
<evidence type="ECO:0000256" key="2">
    <source>
        <dbReference type="ARBA" id="ARBA00022622"/>
    </source>
</evidence>
<dbReference type="GO" id="GO:0004252">
    <property type="term" value="F:serine-type endopeptidase activity"/>
    <property type="evidence" value="ECO:0007669"/>
    <property type="project" value="InterPro"/>
</dbReference>
<keyword evidence="6" id="KW-1015">Disulfide bond</keyword>
<dbReference type="InterPro" id="IPR043504">
    <property type="entry name" value="Peptidase_S1_PA_chymotrypsin"/>
</dbReference>
<organism evidence="9 10">
    <name type="scientific">Pongo abelii</name>
    <name type="common">Sumatran orangutan</name>
    <name type="synonym">Pongo pygmaeus abelii</name>
    <dbReference type="NCBI Taxonomy" id="9601"/>
    <lineage>
        <taxon>Eukaryota</taxon>
        <taxon>Metazoa</taxon>
        <taxon>Chordata</taxon>
        <taxon>Craniata</taxon>
        <taxon>Vertebrata</taxon>
        <taxon>Euteleostomi</taxon>
        <taxon>Mammalia</taxon>
        <taxon>Eutheria</taxon>
        <taxon>Euarchontoglires</taxon>
        <taxon>Primates</taxon>
        <taxon>Haplorrhini</taxon>
        <taxon>Catarrhini</taxon>
        <taxon>Hominidae</taxon>
        <taxon>Pongo</taxon>
    </lineage>
</organism>
<evidence type="ECO:0000313" key="9">
    <source>
        <dbReference type="Ensembl" id="ENSPPYP00000020576.2"/>
    </source>
</evidence>
<keyword evidence="2" id="KW-0336">GPI-anchor</keyword>
<evidence type="ECO:0000256" key="5">
    <source>
        <dbReference type="ARBA" id="ARBA00022825"/>
    </source>
</evidence>
<dbReference type="FunCoup" id="H2PPK5">
    <property type="interactions" value="99"/>
</dbReference>
<dbReference type="Ensembl" id="ENSPPYT00000021404.2">
    <property type="protein sequence ID" value="ENSPPYP00000020576.2"/>
    <property type="gene ID" value="ENSPPYG00000018364.2"/>
</dbReference>
<dbReference type="GO" id="GO:0006508">
    <property type="term" value="P:proteolysis"/>
    <property type="evidence" value="ECO:0007669"/>
    <property type="project" value="UniProtKB-KW"/>
</dbReference>